<keyword evidence="18" id="KW-1185">Reference proteome</keyword>
<dbReference type="PANTHER" id="PTHR32282">
    <property type="entry name" value="BINDING PROTEIN TRANSPEPTIDASE, PUTATIVE-RELATED"/>
    <property type="match status" value="1"/>
</dbReference>
<dbReference type="GO" id="GO:0008360">
    <property type="term" value="P:regulation of cell shape"/>
    <property type="evidence" value="ECO:0007669"/>
    <property type="project" value="UniProtKB-KW"/>
</dbReference>
<keyword evidence="4" id="KW-0645">Protease</keyword>
<dbReference type="Proteomes" id="UP000265962">
    <property type="component" value="Unassembled WGS sequence"/>
</dbReference>
<evidence type="ECO:0000313" key="18">
    <source>
        <dbReference type="Proteomes" id="UP000265962"/>
    </source>
</evidence>
<comment type="similarity">
    <text evidence="1">In the C-terminal section; belongs to the transpeptidase family.</text>
</comment>
<comment type="catalytic activity">
    <reaction evidence="13">
        <text>[GlcNAc-(1-&gt;4)-Mur2Ac(oyl-L-Ala-gamma-D-Glu-L-Lys-D-Ala-D-Ala)](n)-di-trans,octa-cis-undecaprenyl diphosphate + beta-D-GlcNAc-(1-&gt;4)-Mur2Ac(oyl-L-Ala-gamma-D-Glu-L-Lys-D-Ala-D-Ala)-di-trans,octa-cis-undecaprenyl diphosphate = [GlcNAc-(1-&gt;4)-Mur2Ac(oyl-L-Ala-gamma-D-Glu-L-Lys-D-Ala-D-Ala)](n+1)-di-trans,octa-cis-undecaprenyl diphosphate + di-trans,octa-cis-undecaprenyl diphosphate + H(+)</text>
        <dbReference type="Rhea" id="RHEA:23708"/>
        <dbReference type="Rhea" id="RHEA-COMP:9602"/>
        <dbReference type="Rhea" id="RHEA-COMP:9603"/>
        <dbReference type="ChEBI" id="CHEBI:15378"/>
        <dbReference type="ChEBI" id="CHEBI:58405"/>
        <dbReference type="ChEBI" id="CHEBI:60033"/>
        <dbReference type="ChEBI" id="CHEBI:78435"/>
        <dbReference type="EC" id="2.4.99.28"/>
    </reaction>
</comment>
<accession>A0A375I412</accession>
<evidence type="ECO:0000256" key="5">
    <source>
        <dbReference type="ARBA" id="ARBA00022676"/>
    </source>
</evidence>
<keyword evidence="14" id="KW-0175">Coiled coil</keyword>
<dbReference type="InterPro" id="IPR036950">
    <property type="entry name" value="PBP_transglycosylase"/>
</dbReference>
<proteinExistence type="inferred from homology"/>
<organism evidence="17 18">
    <name type="scientific">Propionibacterium ruminifibrarum</name>
    <dbReference type="NCBI Taxonomy" id="1962131"/>
    <lineage>
        <taxon>Bacteria</taxon>
        <taxon>Bacillati</taxon>
        <taxon>Actinomycetota</taxon>
        <taxon>Actinomycetes</taxon>
        <taxon>Propionibacteriales</taxon>
        <taxon>Propionibacteriaceae</taxon>
        <taxon>Propionibacterium</taxon>
    </lineage>
</organism>
<dbReference type="RefSeq" id="WP_119715137.1">
    <property type="nucleotide sequence ID" value="NZ_OMOH01000003.1"/>
</dbReference>
<evidence type="ECO:0000256" key="11">
    <source>
        <dbReference type="ARBA" id="ARBA00023316"/>
    </source>
</evidence>
<evidence type="ECO:0000256" key="8">
    <source>
        <dbReference type="ARBA" id="ARBA00022960"/>
    </source>
</evidence>
<dbReference type="Gene3D" id="1.10.3810.10">
    <property type="entry name" value="Biosynthetic peptidoglycan transglycosylase-like"/>
    <property type="match status" value="1"/>
</dbReference>
<dbReference type="GO" id="GO:0071555">
    <property type="term" value="P:cell wall organization"/>
    <property type="evidence" value="ECO:0007669"/>
    <property type="project" value="UniProtKB-KW"/>
</dbReference>
<reference evidence="18" key="1">
    <citation type="submission" date="2018-02" db="EMBL/GenBank/DDBJ databases">
        <authorList>
            <person name="Hornung B."/>
        </authorList>
    </citation>
    <scope>NUCLEOTIDE SEQUENCE [LARGE SCALE GENOMIC DNA]</scope>
</reference>
<dbReference type="GO" id="GO:0006508">
    <property type="term" value="P:proteolysis"/>
    <property type="evidence" value="ECO:0007669"/>
    <property type="project" value="UniProtKB-KW"/>
</dbReference>
<evidence type="ECO:0000256" key="1">
    <source>
        <dbReference type="ARBA" id="ARBA00007090"/>
    </source>
</evidence>
<sequence>MSDRQSGARTNSMMMFLLVSIVCGVVVAGMWMPFAGVASAGTKTVAANLQNVPADLTVPQQAEGSRVLLADGSALAEFYDQNREYVALDQISPMMQKAQLAVEDHRFYSHGAIDLQGVLRALAGNVAGGDISGGGSTLTQQYIKQVRIQLAQDNNDAEAEAAAQEATLSRKILEMRYAVALEEQLTNQLGSLEAAKDQILERYLNISYYGDGAYGVQAAAQHYFGINASELNLEQSAMLAGLVQSPSQTDPVNNTEAGIERRNVVLDQMLRWDQEGAWFEGVDQLTQEDVDAAKATGFDLSRVTEDSSGCTAARYPFICQYVENVLLSDQMADLGSTAEERQRTLYRGGLTIQTVINPATQDAAQDAISALVNPTDPAVSVAVMTDPKTGLIKAMAQSRPVMGDNTEAGETYYNYAVDESMGGAEGYQAGSTFKAFVAAAAIDQGFIPDQTIYNAPSTKNWAGTTFRGCNGDFSLVDSWQVSNSWKTGSMNLNTAMAYSVNNYFVALERDAGICASVQMAEKVGMKLSSSDGSTLEDYGDVASFTLGALNVTPLSMAEAYATFANRGVHCDPIILSSITTESGTEVPVPSANCQQVIDENTADGVNSVLKSVLQSGGTGYAQRLSGDYDQAGKTGTAGSTDTESAVWFNAYTPDLEGVAMISVDSGDDYWTGRSKTLTGLQLANGTYLSGNSTTESGSIWRSMMSAEIGNIANPSGFAGYTPKSSTQSELYTGR</sequence>
<dbReference type="SUPFAM" id="SSF56601">
    <property type="entry name" value="beta-lactamase/transpeptidase-like"/>
    <property type="match status" value="1"/>
</dbReference>
<evidence type="ECO:0000256" key="3">
    <source>
        <dbReference type="ARBA" id="ARBA00022645"/>
    </source>
</evidence>
<evidence type="ECO:0000256" key="7">
    <source>
        <dbReference type="ARBA" id="ARBA00022801"/>
    </source>
</evidence>
<dbReference type="Gene3D" id="3.40.710.10">
    <property type="entry name" value="DD-peptidase/beta-lactamase superfamily"/>
    <property type="match status" value="1"/>
</dbReference>
<evidence type="ECO:0000256" key="12">
    <source>
        <dbReference type="ARBA" id="ARBA00034000"/>
    </source>
</evidence>
<keyword evidence="9" id="KW-0573">Peptidoglycan synthesis</keyword>
<evidence type="ECO:0000313" key="17">
    <source>
        <dbReference type="EMBL" id="SPF67933.1"/>
    </source>
</evidence>
<dbReference type="InterPro" id="IPR012338">
    <property type="entry name" value="Beta-lactam/transpept-like"/>
</dbReference>
<keyword evidence="5" id="KW-0328">Glycosyltransferase</keyword>
<evidence type="ECO:0000256" key="4">
    <source>
        <dbReference type="ARBA" id="ARBA00022670"/>
    </source>
</evidence>
<evidence type="ECO:0000256" key="10">
    <source>
        <dbReference type="ARBA" id="ARBA00023268"/>
    </source>
</evidence>
<keyword evidence="11" id="KW-0961">Cell wall biogenesis/degradation</keyword>
<dbReference type="GO" id="GO:0009252">
    <property type="term" value="P:peptidoglycan biosynthetic process"/>
    <property type="evidence" value="ECO:0007669"/>
    <property type="project" value="UniProtKB-KW"/>
</dbReference>
<keyword evidence="10" id="KW-0511">Multifunctional enzyme</keyword>
<dbReference type="GO" id="GO:0030288">
    <property type="term" value="C:outer membrane-bounded periplasmic space"/>
    <property type="evidence" value="ECO:0007669"/>
    <property type="project" value="TreeGrafter"/>
</dbReference>
<feature type="coiled-coil region" evidence="14">
    <location>
        <begin position="147"/>
        <end position="202"/>
    </location>
</feature>
<evidence type="ECO:0000256" key="14">
    <source>
        <dbReference type="SAM" id="Coils"/>
    </source>
</evidence>
<dbReference type="SUPFAM" id="SSF53955">
    <property type="entry name" value="Lysozyme-like"/>
    <property type="match status" value="1"/>
</dbReference>
<evidence type="ECO:0000256" key="6">
    <source>
        <dbReference type="ARBA" id="ARBA00022679"/>
    </source>
</evidence>
<feature type="domain" description="Glycosyl transferase family 51" evidence="16">
    <location>
        <begin position="72"/>
        <end position="269"/>
    </location>
</feature>
<comment type="similarity">
    <text evidence="2">In the N-terminal section; belongs to the glycosyltransferase 51 family.</text>
</comment>
<keyword evidence="8" id="KW-0133">Cell shape</keyword>
<gene>
    <name evidence="17" type="ORF">PROPJV5_0889</name>
</gene>
<keyword evidence="3" id="KW-0121">Carboxypeptidase</keyword>
<dbReference type="Pfam" id="PF00905">
    <property type="entry name" value="Transpeptidase"/>
    <property type="match status" value="1"/>
</dbReference>
<dbReference type="InterPro" id="IPR001460">
    <property type="entry name" value="PCN-bd_Tpept"/>
</dbReference>
<evidence type="ECO:0000259" key="16">
    <source>
        <dbReference type="Pfam" id="PF00912"/>
    </source>
</evidence>
<comment type="catalytic activity">
    <reaction evidence="12">
        <text>Preferential cleavage: (Ac)2-L-Lys-D-Ala-|-D-Ala. Also transpeptidation of peptidyl-alanyl moieties that are N-acyl substituents of D-alanine.</text>
        <dbReference type="EC" id="3.4.16.4"/>
    </reaction>
</comment>
<dbReference type="GO" id="GO:0008658">
    <property type="term" value="F:penicillin binding"/>
    <property type="evidence" value="ECO:0007669"/>
    <property type="project" value="InterPro"/>
</dbReference>
<evidence type="ECO:0000256" key="2">
    <source>
        <dbReference type="ARBA" id="ARBA00007739"/>
    </source>
</evidence>
<evidence type="ECO:0000256" key="9">
    <source>
        <dbReference type="ARBA" id="ARBA00022984"/>
    </source>
</evidence>
<dbReference type="GO" id="GO:0008955">
    <property type="term" value="F:peptidoglycan glycosyltransferase activity"/>
    <property type="evidence" value="ECO:0007669"/>
    <property type="project" value="UniProtKB-EC"/>
</dbReference>
<dbReference type="Pfam" id="PF00912">
    <property type="entry name" value="Transgly"/>
    <property type="match status" value="1"/>
</dbReference>
<evidence type="ECO:0000259" key="15">
    <source>
        <dbReference type="Pfam" id="PF00905"/>
    </source>
</evidence>
<dbReference type="InterPro" id="IPR050396">
    <property type="entry name" value="Glycosyltr_51/Transpeptidase"/>
</dbReference>
<dbReference type="EMBL" id="OMOH01000003">
    <property type="protein sequence ID" value="SPF67933.1"/>
    <property type="molecule type" value="Genomic_DNA"/>
</dbReference>
<name>A0A375I412_9ACTN</name>
<evidence type="ECO:0000256" key="13">
    <source>
        <dbReference type="ARBA" id="ARBA00049902"/>
    </source>
</evidence>
<keyword evidence="6" id="KW-0808">Transferase</keyword>
<dbReference type="InterPro" id="IPR023346">
    <property type="entry name" value="Lysozyme-like_dom_sf"/>
</dbReference>
<dbReference type="OrthoDB" id="9766909at2"/>
<dbReference type="FunFam" id="1.10.3810.10:FF:000001">
    <property type="entry name" value="Penicillin-binding protein 1A"/>
    <property type="match status" value="1"/>
</dbReference>
<protein>
    <submittedName>
        <fullName evidence="17">Penicillin binding protein transpeptidase domain</fullName>
    </submittedName>
</protein>
<dbReference type="PANTHER" id="PTHR32282:SF33">
    <property type="entry name" value="PEPTIDOGLYCAN GLYCOSYLTRANSFERASE"/>
    <property type="match status" value="1"/>
</dbReference>
<dbReference type="GO" id="GO:0009002">
    <property type="term" value="F:serine-type D-Ala-D-Ala carboxypeptidase activity"/>
    <property type="evidence" value="ECO:0007669"/>
    <property type="project" value="UniProtKB-EC"/>
</dbReference>
<keyword evidence="7" id="KW-0378">Hydrolase</keyword>
<feature type="domain" description="Penicillin-binding protein transpeptidase" evidence="15">
    <location>
        <begin position="381"/>
        <end position="658"/>
    </location>
</feature>
<dbReference type="AlphaFoldDB" id="A0A375I412"/>
<dbReference type="InterPro" id="IPR001264">
    <property type="entry name" value="Glyco_trans_51"/>
</dbReference>